<dbReference type="InterPro" id="IPR032690">
    <property type="entry name" value="CarS"/>
</dbReference>
<feature type="transmembrane region" description="Helical" evidence="1">
    <location>
        <begin position="46"/>
        <end position="69"/>
    </location>
</feature>
<organism evidence="2">
    <name type="scientific">marine sediment metagenome</name>
    <dbReference type="NCBI Taxonomy" id="412755"/>
    <lineage>
        <taxon>unclassified sequences</taxon>
        <taxon>metagenomes</taxon>
        <taxon>ecological metagenomes</taxon>
    </lineage>
</organism>
<dbReference type="EMBL" id="BARU01003874">
    <property type="protein sequence ID" value="GAH28401.1"/>
    <property type="molecule type" value="Genomic_DNA"/>
</dbReference>
<feature type="transmembrane region" description="Helical" evidence="1">
    <location>
        <begin position="17"/>
        <end position="40"/>
    </location>
</feature>
<feature type="transmembrane region" description="Helical" evidence="1">
    <location>
        <begin position="154"/>
        <end position="179"/>
    </location>
</feature>
<feature type="transmembrane region" description="Helical" evidence="1">
    <location>
        <begin position="200"/>
        <end position="223"/>
    </location>
</feature>
<keyword evidence="1" id="KW-0472">Membrane</keyword>
<gene>
    <name evidence="2" type="ORF">S03H2_08103</name>
</gene>
<dbReference type="PANTHER" id="PTHR39650:SF1">
    <property type="entry name" value="CDP-ARCHAEOL SYNTHASE"/>
    <property type="match status" value="1"/>
</dbReference>
<keyword evidence="1" id="KW-0812">Transmembrane</keyword>
<accession>X1E564</accession>
<evidence type="ECO:0000313" key="2">
    <source>
        <dbReference type="EMBL" id="GAH28401.1"/>
    </source>
</evidence>
<proteinExistence type="predicted"/>
<name>X1E564_9ZZZZ</name>
<dbReference type="PANTHER" id="PTHR39650">
    <property type="entry name" value="CDP-ARCHAEOL SYNTHASE"/>
    <property type="match status" value="1"/>
</dbReference>
<feature type="transmembrane region" description="Helical" evidence="1">
    <location>
        <begin position="102"/>
        <end position="123"/>
    </location>
</feature>
<protein>
    <recommendedName>
        <fullName evidence="3">CDP-archaeol synthase</fullName>
    </recommendedName>
</protein>
<reference evidence="2" key="1">
    <citation type="journal article" date="2014" name="Front. Microbiol.">
        <title>High frequency of phylogenetically diverse reductive dehalogenase-homologous genes in deep subseafloor sedimentary metagenomes.</title>
        <authorList>
            <person name="Kawai M."/>
            <person name="Futagami T."/>
            <person name="Toyoda A."/>
            <person name="Takaki Y."/>
            <person name="Nishi S."/>
            <person name="Hori S."/>
            <person name="Arai W."/>
            <person name="Tsubouchi T."/>
            <person name="Morono Y."/>
            <person name="Uchiyama I."/>
            <person name="Ito T."/>
            <person name="Fujiyama A."/>
            <person name="Inagaki F."/>
            <person name="Takami H."/>
        </authorList>
    </citation>
    <scope>NUCLEOTIDE SEQUENCE</scope>
    <source>
        <strain evidence="2">Expedition CK06-06</strain>
    </source>
</reference>
<feature type="non-terminal residue" evidence="2">
    <location>
        <position position="225"/>
    </location>
</feature>
<evidence type="ECO:0000256" key="1">
    <source>
        <dbReference type="SAM" id="Phobius"/>
    </source>
</evidence>
<dbReference type="Pfam" id="PF01864">
    <property type="entry name" value="CarS-like"/>
    <property type="match status" value="2"/>
</dbReference>
<keyword evidence="1" id="KW-1133">Transmembrane helix</keyword>
<evidence type="ECO:0008006" key="3">
    <source>
        <dbReference type="Google" id="ProtNLM"/>
    </source>
</evidence>
<dbReference type="AlphaFoldDB" id="X1E564"/>
<comment type="caution">
    <text evidence="2">The sequence shown here is derived from an EMBL/GenBank/DDBJ whole genome shotgun (WGS) entry which is preliminary data.</text>
</comment>
<sequence length="225" mass="25278">MPTHSDKRDNKRRNIKFAIILTVIFMSLLFLNFLIISVLFTWSDWVATLIFSMLFIVPAYFSNAGMVIVGGGKPLDRGKNWRDGRRILGDHKTVSGLIKGPLFIGIPLSCALFLLFIVLWPAIQQIPITGATLGIYKLYSDIFYYQYYFIGGPFPIGILMLGFRIIFCSYGAAFGDLAGSFLKRRFNIKSGAPFWVVDQLDFAVGAIIFASIPALFFPGFYIIPD</sequence>